<sequence length="71" mass="8000">ICELKSTAEIGLFLSLHAKIVILEEIVSILEFCIPTSPFSNKSSGLRHNDSYGHPKPVECREIVNYPRIVF</sequence>
<proteinExistence type="predicted"/>
<accession>A0A8J2LMY7</accession>
<keyword evidence="2" id="KW-1185">Reference proteome</keyword>
<evidence type="ECO:0000313" key="1">
    <source>
        <dbReference type="EMBL" id="CAG7834176.1"/>
    </source>
</evidence>
<dbReference type="AlphaFoldDB" id="A0A8J2LMY7"/>
<protein>
    <submittedName>
        <fullName evidence="1">Uncharacterized protein</fullName>
    </submittedName>
</protein>
<dbReference type="EMBL" id="CAJVCH010570146">
    <property type="protein sequence ID" value="CAG7834176.1"/>
    <property type="molecule type" value="Genomic_DNA"/>
</dbReference>
<name>A0A8J2LMY7_9HEXA</name>
<evidence type="ECO:0000313" key="2">
    <source>
        <dbReference type="Proteomes" id="UP000708208"/>
    </source>
</evidence>
<feature type="non-terminal residue" evidence="1">
    <location>
        <position position="1"/>
    </location>
</feature>
<gene>
    <name evidence="1" type="ORF">AFUS01_LOCUS43706</name>
</gene>
<dbReference type="Proteomes" id="UP000708208">
    <property type="component" value="Unassembled WGS sequence"/>
</dbReference>
<reference evidence="1" key="1">
    <citation type="submission" date="2021-06" db="EMBL/GenBank/DDBJ databases">
        <authorList>
            <person name="Hodson N. C."/>
            <person name="Mongue J. A."/>
            <person name="Jaron S. K."/>
        </authorList>
    </citation>
    <scope>NUCLEOTIDE SEQUENCE</scope>
</reference>
<comment type="caution">
    <text evidence="1">The sequence shown here is derived from an EMBL/GenBank/DDBJ whole genome shotgun (WGS) entry which is preliminary data.</text>
</comment>
<organism evidence="1 2">
    <name type="scientific">Allacma fusca</name>
    <dbReference type="NCBI Taxonomy" id="39272"/>
    <lineage>
        <taxon>Eukaryota</taxon>
        <taxon>Metazoa</taxon>
        <taxon>Ecdysozoa</taxon>
        <taxon>Arthropoda</taxon>
        <taxon>Hexapoda</taxon>
        <taxon>Collembola</taxon>
        <taxon>Symphypleona</taxon>
        <taxon>Sminthuridae</taxon>
        <taxon>Allacma</taxon>
    </lineage>
</organism>